<organism evidence="1 2">
    <name type="scientific">Candidatus Sysuiplasma superficiale</name>
    <dbReference type="NCBI Taxonomy" id="2823368"/>
    <lineage>
        <taxon>Archaea</taxon>
        <taxon>Methanobacteriati</taxon>
        <taxon>Thermoplasmatota</taxon>
        <taxon>Thermoplasmata</taxon>
        <taxon>Candidatus Sysuiplasmatales</taxon>
        <taxon>Candidatus Sysuiplasmataceae</taxon>
        <taxon>Candidatus Sysuiplasma</taxon>
    </lineage>
</organism>
<gene>
    <name evidence="1" type="ORF">KIY12_06890</name>
</gene>
<reference evidence="1" key="1">
    <citation type="submission" date="2021-05" db="EMBL/GenBank/DDBJ databases">
        <title>Genomic insights into ecological role and evolution of a novel Thermoplasmata order Candidatus Sysuiplasmatales.</title>
        <authorList>
            <person name="Yuan Y."/>
        </authorList>
    </citation>
    <scope>NUCLEOTIDE SEQUENCE</scope>
    <source>
        <strain evidence="1">TUT19-bin139</strain>
    </source>
</reference>
<sequence>MKTESTPDEAYFDRNQAFQAMAVMARKLGYRVGTIIEDPQWPTLYIDLPTGQVSAHIPADELLGVFPPYSGQWDGTGVEEKRERMKDYILDVKQIKPRRGWRR</sequence>
<evidence type="ECO:0000313" key="1">
    <source>
        <dbReference type="EMBL" id="MBX8644428.1"/>
    </source>
</evidence>
<dbReference type="AlphaFoldDB" id="A0A8J7YPC1"/>
<comment type="caution">
    <text evidence="1">The sequence shown here is derived from an EMBL/GenBank/DDBJ whole genome shotgun (WGS) entry which is preliminary data.</text>
</comment>
<name>A0A8J7YPC1_9ARCH</name>
<dbReference type="Proteomes" id="UP000750197">
    <property type="component" value="Unassembled WGS sequence"/>
</dbReference>
<protein>
    <submittedName>
        <fullName evidence="1">Uncharacterized protein</fullName>
    </submittedName>
</protein>
<accession>A0A8J7YPC1</accession>
<dbReference type="EMBL" id="JAHEAC010000061">
    <property type="protein sequence ID" value="MBX8644428.1"/>
    <property type="molecule type" value="Genomic_DNA"/>
</dbReference>
<proteinExistence type="predicted"/>
<evidence type="ECO:0000313" key="2">
    <source>
        <dbReference type="Proteomes" id="UP000750197"/>
    </source>
</evidence>